<organism evidence="2 3">
    <name type="scientific">Acanthosepion pharaonis</name>
    <name type="common">Pharaoh cuttlefish</name>
    <name type="synonym">Sepia pharaonis</name>
    <dbReference type="NCBI Taxonomy" id="158019"/>
    <lineage>
        <taxon>Eukaryota</taxon>
        <taxon>Metazoa</taxon>
        <taxon>Spiralia</taxon>
        <taxon>Lophotrochozoa</taxon>
        <taxon>Mollusca</taxon>
        <taxon>Cephalopoda</taxon>
        <taxon>Coleoidea</taxon>
        <taxon>Decapodiformes</taxon>
        <taxon>Sepiida</taxon>
        <taxon>Sepiina</taxon>
        <taxon>Sepiidae</taxon>
        <taxon>Acanthosepion</taxon>
    </lineage>
</organism>
<evidence type="ECO:0000256" key="1">
    <source>
        <dbReference type="SAM" id="MobiDB-lite"/>
    </source>
</evidence>
<evidence type="ECO:0000313" key="3">
    <source>
        <dbReference type="Proteomes" id="UP000597762"/>
    </source>
</evidence>
<dbReference type="OrthoDB" id="425014at2759"/>
<feature type="compositionally biased region" description="Low complexity" evidence="1">
    <location>
        <begin position="253"/>
        <end position="265"/>
    </location>
</feature>
<sequence length="265" mass="29033">MPIDSSVLDELPTLPGLPELDSVLDCTLITFRCLMLTHSSTSAASYPTNLASASFGRLHLQVFSNSNLRFTTKAAVYRAVVVSTLLYGCECWTLYRRQIKLLETYCALHGSSTCAGRRHQDHHTTAPFALGWACCADVGQSPPKNCILRRGSRPEAAHVGAQRNGFGTNLSVFLLEKLAGERVCWRSLCVTRMAHFQEERREALEGRRHQRRQQPVDSTPGIVSLTPVPESLSFADQTAVSFGSPQKTDEDGTTASSSAMTGSLR</sequence>
<dbReference type="PANTHER" id="PTHR47027">
    <property type="entry name" value="REVERSE TRANSCRIPTASE DOMAIN-CONTAINING PROTEIN"/>
    <property type="match status" value="1"/>
</dbReference>
<feature type="region of interest" description="Disordered" evidence="1">
    <location>
        <begin position="204"/>
        <end position="265"/>
    </location>
</feature>
<keyword evidence="3" id="KW-1185">Reference proteome</keyword>
<accession>A0A812BBP4</accession>
<dbReference type="EMBL" id="CAHIKZ030000490">
    <property type="protein sequence ID" value="CAE1176865.1"/>
    <property type="molecule type" value="Genomic_DNA"/>
</dbReference>
<name>A0A812BBP4_ACAPH</name>
<evidence type="ECO:0000313" key="2">
    <source>
        <dbReference type="EMBL" id="CAE1176865.1"/>
    </source>
</evidence>
<gene>
    <name evidence="2" type="ORF">SPHA_14348</name>
</gene>
<feature type="compositionally biased region" description="Polar residues" evidence="1">
    <location>
        <begin position="234"/>
        <end position="246"/>
    </location>
</feature>
<protein>
    <submittedName>
        <fullName evidence="2">Uncharacterized protein</fullName>
    </submittedName>
</protein>
<dbReference type="Proteomes" id="UP000597762">
    <property type="component" value="Unassembled WGS sequence"/>
</dbReference>
<dbReference type="PANTHER" id="PTHR47027:SF20">
    <property type="entry name" value="REVERSE TRANSCRIPTASE-LIKE PROTEIN WITH RNA-DIRECTED DNA POLYMERASE DOMAIN"/>
    <property type="match status" value="1"/>
</dbReference>
<dbReference type="AlphaFoldDB" id="A0A812BBP4"/>
<comment type="caution">
    <text evidence="2">The sequence shown here is derived from an EMBL/GenBank/DDBJ whole genome shotgun (WGS) entry which is preliminary data.</text>
</comment>
<reference evidence="2" key="1">
    <citation type="submission" date="2021-01" db="EMBL/GenBank/DDBJ databases">
        <authorList>
            <person name="Li R."/>
            <person name="Bekaert M."/>
        </authorList>
    </citation>
    <scope>NUCLEOTIDE SEQUENCE</scope>
    <source>
        <strain evidence="2">Farmed</strain>
    </source>
</reference>
<proteinExistence type="predicted"/>